<organism evidence="2 3">
    <name type="scientific">Companilactobacillus crustorum JCM 15951</name>
    <dbReference type="NCBI Taxonomy" id="1423737"/>
    <lineage>
        <taxon>Bacteria</taxon>
        <taxon>Bacillati</taxon>
        <taxon>Bacillota</taxon>
        <taxon>Bacilli</taxon>
        <taxon>Lactobacillales</taxon>
        <taxon>Lactobacillaceae</taxon>
        <taxon>Companilactobacillus</taxon>
    </lineage>
</organism>
<gene>
    <name evidence="2" type="ORF">FD26_GL001463</name>
</gene>
<protein>
    <submittedName>
        <fullName evidence="2">Uncharacterized protein</fullName>
    </submittedName>
</protein>
<evidence type="ECO:0000313" key="3">
    <source>
        <dbReference type="Proteomes" id="UP000050964"/>
    </source>
</evidence>
<sequence length="196" mass="21971">MTLKAVIGGIMKNKQLLLLLTIILGIALISLRTTSVSASTTSDFKANSNDDTYLAMNKKILGSKHVTKLQTMPNGYKIIGIKGYKFNNEKQYLTFMQNEYKIIKAAKNYSVAGIGFAQMTFDHQFMATYKINKAANLKIGNKYLKKYPNSLLKASTSFYVDSLFQQHAKGLNLYQVKKDGPQNDDGNNNTEIIMNM</sequence>
<dbReference type="AlphaFoldDB" id="A0A837RKY0"/>
<name>A0A837RKY0_9LACO</name>
<accession>A0A837RKY0</accession>
<evidence type="ECO:0000313" key="2">
    <source>
        <dbReference type="EMBL" id="KRK43978.1"/>
    </source>
</evidence>
<feature type="compositionally biased region" description="Polar residues" evidence="1">
    <location>
        <begin position="184"/>
        <end position="196"/>
    </location>
</feature>
<proteinExistence type="predicted"/>
<evidence type="ECO:0000256" key="1">
    <source>
        <dbReference type="SAM" id="MobiDB-lite"/>
    </source>
</evidence>
<dbReference type="Proteomes" id="UP000050964">
    <property type="component" value="Unassembled WGS sequence"/>
</dbReference>
<reference evidence="2 3" key="1">
    <citation type="journal article" date="2015" name="Genome Announc.">
        <title>Expanding the biotechnology potential of lactobacilli through comparative genomics of 213 strains and associated genera.</title>
        <authorList>
            <person name="Sun Z."/>
            <person name="Harris H.M."/>
            <person name="McCann A."/>
            <person name="Guo C."/>
            <person name="Argimon S."/>
            <person name="Zhang W."/>
            <person name="Yang X."/>
            <person name="Jeffery I.B."/>
            <person name="Cooney J.C."/>
            <person name="Kagawa T.F."/>
            <person name="Liu W."/>
            <person name="Song Y."/>
            <person name="Salvetti E."/>
            <person name="Wrobel A."/>
            <person name="Rasinkangas P."/>
            <person name="Parkhill J."/>
            <person name="Rea M.C."/>
            <person name="O'Sullivan O."/>
            <person name="Ritari J."/>
            <person name="Douillard F.P."/>
            <person name="Paul Ross R."/>
            <person name="Yang R."/>
            <person name="Briner A.E."/>
            <person name="Felis G.E."/>
            <person name="de Vos W.M."/>
            <person name="Barrangou R."/>
            <person name="Klaenhammer T.R."/>
            <person name="Caufield P.W."/>
            <person name="Cui Y."/>
            <person name="Zhang H."/>
            <person name="O'Toole P.W."/>
        </authorList>
    </citation>
    <scope>NUCLEOTIDE SEQUENCE [LARGE SCALE GENOMIC DNA]</scope>
    <source>
        <strain evidence="2 3">JCM 15951</strain>
    </source>
</reference>
<comment type="caution">
    <text evidence="2">The sequence shown here is derived from an EMBL/GenBank/DDBJ whole genome shotgun (WGS) entry which is preliminary data.</text>
</comment>
<dbReference type="EMBL" id="AZDB01000004">
    <property type="protein sequence ID" value="KRK43978.1"/>
    <property type="molecule type" value="Genomic_DNA"/>
</dbReference>
<feature type="region of interest" description="Disordered" evidence="1">
    <location>
        <begin position="177"/>
        <end position="196"/>
    </location>
</feature>